<reference evidence="1 2" key="1">
    <citation type="submission" date="2023-02" db="EMBL/GenBank/DDBJ databases">
        <title>LHISI_Scaffold_Assembly.</title>
        <authorList>
            <person name="Stuart O.P."/>
            <person name="Cleave R."/>
            <person name="Magrath M.J.L."/>
            <person name="Mikheyev A.S."/>
        </authorList>
    </citation>
    <scope>NUCLEOTIDE SEQUENCE [LARGE SCALE GENOMIC DNA]</scope>
    <source>
        <strain evidence="1">Daus_M_001</strain>
        <tissue evidence="1">Leg muscle</tissue>
    </source>
</reference>
<proteinExistence type="predicted"/>
<gene>
    <name evidence="1" type="ORF">PR048_029196</name>
</gene>
<organism evidence="1 2">
    <name type="scientific">Dryococelus australis</name>
    <dbReference type="NCBI Taxonomy" id="614101"/>
    <lineage>
        <taxon>Eukaryota</taxon>
        <taxon>Metazoa</taxon>
        <taxon>Ecdysozoa</taxon>
        <taxon>Arthropoda</taxon>
        <taxon>Hexapoda</taxon>
        <taxon>Insecta</taxon>
        <taxon>Pterygota</taxon>
        <taxon>Neoptera</taxon>
        <taxon>Polyneoptera</taxon>
        <taxon>Phasmatodea</taxon>
        <taxon>Verophasmatodea</taxon>
        <taxon>Anareolatae</taxon>
        <taxon>Phasmatidae</taxon>
        <taxon>Eurycanthinae</taxon>
        <taxon>Dryococelus</taxon>
    </lineage>
</organism>
<dbReference type="Proteomes" id="UP001159363">
    <property type="component" value="Chromosome 12"/>
</dbReference>
<dbReference type="EMBL" id="JARBHB010000013">
    <property type="protein sequence ID" value="KAJ8870182.1"/>
    <property type="molecule type" value="Genomic_DNA"/>
</dbReference>
<name>A0ABQ9GDA9_9NEOP</name>
<evidence type="ECO:0000313" key="2">
    <source>
        <dbReference type="Proteomes" id="UP001159363"/>
    </source>
</evidence>
<evidence type="ECO:0000313" key="1">
    <source>
        <dbReference type="EMBL" id="KAJ8870182.1"/>
    </source>
</evidence>
<protein>
    <submittedName>
        <fullName evidence="1">Uncharacterized protein</fullName>
    </submittedName>
</protein>
<accession>A0ABQ9GDA9</accession>
<sequence>MYSVQTSESKQIHQRHVYQLIRRPANDEISYIPTKATEQEEIVFRKSTNTDYRWGSKNVYVPGRLEQRLSESPFKGFPEALCDSVSVSTCDEAASMEDLRAAPDSSPPPLAVPGAVSVTDVAAALDMKVLTDNVATTQLGSTTSGRRSTRGPPQERDIRYNTITFTNVTTEPNKFADYVP</sequence>
<comment type="caution">
    <text evidence="1">The sequence shown here is derived from an EMBL/GenBank/DDBJ whole genome shotgun (WGS) entry which is preliminary data.</text>
</comment>
<keyword evidence="2" id="KW-1185">Reference proteome</keyword>